<dbReference type="OrthoDB" id="7322203at2"/>
<dbReference type="PANTHER" id="PTHR46847:SF1">
    <property type="entry name" value="D-ALLOSE-BINDING PERIPLASMIC PROTEIN-RELATED"/>
    <property type="match status" value="1"/>
</dbReference>
<feature type="chain" id="PRO_5021715434" evidence="4">
    <location>
        <begin position="22"/>
        <end position="321"/>
    </location>
</feature>
<feature type="signal peptide" evidence="4">
    <location>
        <begin position="1"/>
        <end position="21"/>
    </location>
</feature>
<dbReference type="InterPro" id="IPR028082">
    <property type="entry name" value="Peripla_BP_I"/>
</dbReference>
<evidence type="ECO:0000313" key="7">
    <source>
        <dbReference type="Proteomes" id="UP000319818"/>
    </source>
</evidence>
<evidence type="ECO:0000256" key="4">
    <source>
        <dbReference type="SAM" id="SignalP"/>
    </source>
</evidence>
<dbReference type="Pfam" id="PF13407">
    <property type="entry name" value="Peripla_BP_4"/>
    <property type="match status" value="1"/>
</dbReference>
<dbReference type="RefSeq" id="WP_142107206.1">
    <property type="nucleotide sequence ID" value="NZ_VFPH01000003.1"/>
</dbReference>
<dbReference type="PANTHER" id="PTHR46847">
    <property type="entry name" value="D-ALLOSE-BINDING PERIPLASMIC PROTEIN-RELATED"/>
    <property type="match status" value="1"/>
</dbReference>
<keyword evidence="7" id="KW-1185">Reference proteome</keyword>
<comment type="caution">
    <text evidence="6">The sequence shown here is derived from an EMBL/GenBank/DDBJ whole genome shotgun (WGS) entry which is preliminary data.</text>
</comment>
<evidence type="ECO:0000256" key="1">
    <source>
        <dbReference type="ARBA" id="ARBA00004196"/>
    </source>
</evidence>
<feature type="domain" description="Periplasmic binding protein" evidence="5">
    <location>
        <begin position="37"/>
        <end position="292"/>
    </location>
</feature>
<sequence>MRIHRIGAAFAAAAFALTAAACGGSSDAGGGGEQPYIAIVSKGFQHQFWQAVKQGAEQEAAVQGVRISFEGPASESEVEAQVTMLTNALGRQPDVLGFAALDSRAAAPLLQQARSSNIPVIAFDSGVDSDIPLTTAATDNKAAAAEAAKHMAEALGGSGKVGLVVHDQTSRTGQDRRDGFLEWMRTNAPGVQVLDPQYGGGDQAKSADITKAIIAANPDLRGIYAANEGSAIGVLRGVAESGKTGLTVIGFDSGTGQIEAIRNGQMLGAVTQDPIGMGKALVDAAAKAHRGEQLPKVIDTGFFWYDKSNIDSAEIQPLLYQ</sequence>
<keyword evidence="3 4" id="KW-0732">Signal</keyword>
<reference evidence="6 7" key="1">
    <citation type="submission" date="2019-06" db="EMBL/GenBank/DDBJ databases">
        <title>Sequencing the genomes of 1000 actinobacteria strains.</title>
        <authorList>
            <person name="Klenk H.-P."/>
        </authorList>
    </citation>
    <scope>NUCLEOTIDE SEQUENCE [LARGE SCALE GENOMIC DNA]</scope>
    <source>
        <strain evidence="6 7">DSM 45511</strain>
    </source>
</reference>
<gene>
    <name evidence="6" type="ORF">FB388_7362</name>
</gene>
<dbReference type="InterPro" id="IPR025997">
    <property type="entry name" value="SBP_2_dom"/>
</dbReference>
<evidence type="ECO:0000313" key="6">
    <source>
        <dbReference type="EMBL" id="TQM35916.1"/>
    </source>
</evidence>
<evidence type="ECO:0000256" key="3">
    <source>
        <dbReference type="ARBA" id="ARBA00022729"/>
    </source>
</evidence>
<comment type="similarity">
    <text evidence="2">Belongs to the bacterial solute-binding protein 2 family.</text>
</comment>
<organism evidence="6 7">
    <name type="scientific">Pseudonocardia cypriaca</name>
    <dbReference type="NCBI Taxonomy" id="882449"/>
    <lineage>
        <taxon>Bacteria</taxon>
        <taxon>Bacillati</taxon>
        <taxon>Actinomycetota</taxon>
        <taxon>Actinomycetes</taxon>
        <taxon>Pseudonocardiales</taxon>
        <taxon>Pseudonocardiaceae</taxon>
        <taxon>Pseudonocardia</taxon>
    </lineage>
</organism>
<dbReference type="AlphaFoldDB" id="A0A543FQ50"/>
<dbReference type="GO" id="GO:0030246">
    <property type="term" value="F:carbohydrate binding"/>
    <property type="evidence" value="ECO:0007669"/>
    <property type="project" value="UniProtKB-ARBA"/>
</dbReference>
<dbReference type="GO" id="GO:0030313">
    <property type="term" value="C:cell envelope"/>
    <property type="evidence" value="ECO:0007669"/>
    <property type="project" value="UniProtKB-SubCell"/>
</dbReference>
<dbReference type="PROSITE" id="PS51257">
    <property type="entry name" value="PROKAR_LIPOPROTEIN"/>
    <property type="match status" value="1"/>
</dbReference>
<dbReference type="Proteomes" id="UP000319818">
    <property type="component" value="Unassembled WGS sequence"/>
</dbReference>
<comment type="subcellular location">
    <subcellularLocation>
        <location evidence="1">Cell envelope</location>
    </subcellularLocation>
</comment>
<evidence type="ECO:0000259" key="5">
    <source>
        <dbReference type="Pfam" id="PF13407"/>
    </source>
</evidence>
<name>A0A543FQ50_9PSEU</name>
<proteinExistence type="inferred from homology"/>
<dbReference type="SUPFAM" id="SSF53822">
    <property type="entry name" value="Periplasmic binding protein-like I"/>
    <property type="match status" value="1"/>
</dbReference>
<dbReference type="Gene3D" id="3.40.50.2300">
    <property type="match status" value="2"/>
</dbReference>
<dbReference type="CDD" id="cd20005">
    <property type="entry name" value="PBP1_ABC_sugar_binding-like"/>
    <property type="match status" value="1"/>
</dbReference>
<protein>
    <submittedName>
        <fullName evidence="6">Monosaccharide ABC transporter substrate-binding protein (CUT2 family)</fullName>
    </submittedName>
</protein>
<dbReference type="EMBL" id="VFPH01000003">
    <property type="protein sequence ID" value="TQM35916.1"/>
    <property type="molecule type" value="Genomic_DNA"/>
</dbReference>
<evidence type="ECO:0000256" key="2">
    <source>
        <dbReference type="ARBA" id="ARBA00007639"/>
    </source>
</evidence>
<accession>A0A543FQ50</accession>